<evidence type="ECO:0000313" key="3">
    <source>
        <dbReference type="Proteomes" id="UP001055439"/>
    </source>
</evidence>
<protein>
    <submittedName>
        <fullName evidence="2">Uncharacterized protein</fullName>
    </submittedName>
</protein>
<dbReference type="EMBL" id="CP097503">
    <property type="protein sequence ID" value="URD78013.1"/>
    <property type="molecule type" value="Genomic_DNA"/>
</dbReference>
<accession>A0A9E7JED5</accession>
<gene>
    <name evidence="2" type="ORF">MUK42_19629</name>
</gene>
<keyword evidence="1" id="KW-0472">Membrane</keyword>
<organism evidence="2 3">
    <name type="scientific">Musa troglodytarum</name>
    <name type="common">fe'i banana</name>
    <dbReference type="NCBI Taxonomy" id="320322"/>
    <lineage>
        <taxon>Eukaryota</taxon>
        <taxon>Viridiplantae</taxon>
        <taxon>Streptophyta</taxon>
        <taxon>Embryophyta</taxon>
        <taxon>Tracheophyta</taxon>
        <taxon>Spermatophyta</taxon>
        <taxon>Magnoliopsida</taxon>
        <taxon>Liliopsida</taxon>
        <taxon>Zingiberales</taxon>
        <taxon>Musaceae</taxon>
        <taxon>Musa</taxon>
    </lineage>
</organism>
<evidence type="ECO:0000313" key="2">
    <source>
        <dbReference type="EMBL" id="URD78013.1"/>
    </source>
</evidence>
<keyword evidence="1" id="KW-1133">Transmembrane helix</keyword>
<keyword evidence="1" id="KW-0812">Transmembrane</keyword>
<name>A0A9E7JED5_9LILI</name>
<dbReference type="Proteomes" id="UP001055439">
    <property type="component" value="Chromosome 10"/>
</dbReference>
<reference evidence="2" key="1">
    <citation type="submission" date="2022-05" db="EMBL/GenBank/DDBJ databases">
        <title>The Musa troglodytarum L. genome provides insights into the mechanism of non-climacteric behaviour and enrichment of carotenoids.</title>
        <authorList>
            <person name="Wang J."/>
        </authorList>
    </citation>
    <scope>NUCLEOTIDE SEQUENCE</scope>
    <source>
        <tissue evidence="2">Leaf</tissue>
    </source>
</reference>
<proteinExistence type="predicted"/>
<keyword evidence="3" id="KW-1185">Reference proteome</keyword>
<sequence>MHYCTTKISAASRGIDGSSPDRHPFLAKTEGYLEERRKRPYGRIRDLLLLLVWFWCLGGVFEV</sequence>
<dbReference type="AlphaFoldDB" id="A0A9E7JED5"/>
<evidence type="ECO:0000256" key="1">
    <source>
        <dbReference type="SAM" id="Phobius"/>
    </source>
</evidence>
<feature type="transmembrane region" description="Helical" evidence="1">
    <location>
        <begin position="44"/>
        <end position="61"/>
    </location>
</feature>